<organism evidence="1 2">
    <name type="scientific">Liparis tanakae</name>
    <name type="common">Tanaka's snailfish</name>
    <dbReference type="NCBI Taxonomy" id="230148"/>
    <lineage>
        <taxon>Eukaryota</taxon>
        <taxon>Metazoa</taxon>
        <taxon>Chordata</taxon>
        <taxon>Craniata</taxon>
        <taxon>Vertebrata</taxon>
        <taxon>Euteleostomi</taxon>
        <taxon>Actinopterygii</taxon>
        <taxon>Neopterygii</taxon>
        <taxon>Teleostei</taxon>
        <taxon>Neoteleostei</taxon>
        <taxon>Acanthomorphata</taxon>
        <taxon>Eupercaria</taxon>
        <taxon>Perciformes</taxon>
        <taxon>Cottioidei</taxon>
        <taxon>Cottales</taxon>
        <taxon>Liparidae</taxon>
        <taxon>Liparis</taxon>
    </lineage>
</organism>
<dbReference type="AlphaFoldDB" id="A0A4Z2EQV1"/>
<keyword evidence="2" id="KW-1185">Reference proteome</keyword>
<dbReference type="EMBL" id="SRLO01004251">
    <property type="protein sequence ID" value="TNN30662.1"/>
    <property type="molecule type" value="Genomic_DNA"/>
</dbReference>
<sequence>MRSREDPRRFVTTLMASEVLGMLLLSTQLL</sequence>
<proteinExistence type="predicted"/>
<dbReference type="Proteomes" id="UP000314294">
    <property type="component" value="Unassembled WGS sequence"/>
</dbReference>
<comment type="caution">
    <text evidence="1">The sequence shown here is derived from an EMBL/GenBank/DDBJ whole genome shotgun (WGS) entry which is preliminary data.</text>
</comment>
<evidence type="ECO:0000313" key="1">
    <source>
        <dbReference type="EMBL" id="TNN30662.1"/>
    </source>
</evidence>
<name>A0A4Z2EQV1_9TELE</name>
<gene>
    <name evidence="1" type="ORF">EYF80_059187</name>
</gene>
<protein>
    <submittedName>
        <fullName evidence="1">Uncharacterized protein</fullName>
    </submittedName>
</protein>
<accession>A0A4Z2EQV1</accession>
<evidence type="ECO:0000313" key="2">
    <source>
        <dbReference type="Proteomes" id="UP000314294"/>
    </source>
</evidence>
<reference evidence="1 2" key="1">
    <citation type="submission" date="2019-03" db="EMBL/GenBank/DDBJ databases">
        <title>First draft genome of Liparis tanakae, snailfish: a comprehensive survey of snailfish specific genes.</title>
        <authorList>
            <person name="Kim W."/>
            <person name="Song I."/>
            <person name="Jeong J.-H."/>
            <person name="Kim D."/>
            <person name="Kim S."/>
            <person name="Ryu S."/>
            <person name="Song J.Y."/>
            <person name="Lee S.K."/>
        </authorList>
    </citation>
    <scope>NUCLEOTIDE SEQUENCE [LARGE SCALE GENOMIC DNA]</scope>
    <source>
        <tissue evidence="1">Muscle</tissue>
    </source>
</reference>